<evidence type="ECO:0000256" key="1">
    <source>
        <dbReference type="SAM" id="SignalP"/>
    </source>
</evidence>
<gene>
    <name evidence="3" type="ORF">Lsha_0297</name>
</gene>
<dbReference type="EMBL" id="LNYW01000016">
    <property type="protein sequence ID" value="KTD64928.1"/>
    <property type="molecule type" value="Genomic_DNA"/>
</dbReference>
<keyword evidence="3" id="KW-0121">Carboxypeptidase</keyword>
<keyword evidence="3" id="KW-0378">Hydrolase</keyword>
<dbReference type="RefSeq" id="WP_018575814.1">
    <property type="nucleotide sequence ID" value="NZ_KB892381.1"/>
</dbReference>
<name>A0A0W0Z731_9GAMM</name>
<evidence type="ECO:0000259" key="2">
    <source>
        <dbReference type="Pfam" id="PF00144"/>
    </source>
</evidence>
<evidence type="ECO:0000313" key="4">
    <source>
        <dbReference type="Proteomes" id="UP000054600"/>
    </source>
</evidence>
<dbReference type="InterPro" id="IPR012338">
    <property type="entry name" value="Beta-lactam/transpept-like"/>
</dbReference>
<dbReference type="PANTHER" id="PTHR46825:SF7">
    <property type="entry name" value="D-ALANYL-D-ALANINE CARBOXYPEPTIDASE"/>
    <property type="match status" value="1"/>
</dbReference>
<dbReference type="PATRIC" id="fig|1122169.6.peg.328"/>
<reference evidence="3 4" key="1">
    <citation type="submission" date="2015-11" db="EMBL/GenBank/DDBJ databases">
        <title>Genomic analysis of 38 Legionella species identifies large and diverse effector repertoires.</title>
        <authorList>
            <person name="Burstein D."/>
            <person name="Amaro F."/>
            <person name="Zusman T."/>
            <person name="Lifshitz Z."/>
            <person name="Cohen O."/>
            <person name="Gilbert J.A."/>
            <person name="Pupko T."/>
            <person name="Shuman H.A."/>
            <person name="Segal G."/>
        </authorList>
    </citation>
    <scope>NUCLEOTIDE SEQUENCE [LARGE SCALE GENOMIC DNA]</scope>
    <source>
        <strain evidence="3 4">ATCC 49655</strain>
    </source>
</reference>
<dbReference type="InterPro" id="IPR050491">
    <property type="entry name" value="AmpC-like"/>
</dbReference>
<dbReference type="Pfam" id="PF00144">
    <property type="entry name" value="Beta-lactamase"/>
    <property type="match status" value="1"/>
</dbReference>
<feature type="chain" id="PRO_5006918346" evidence="1">
    <location>
        <begin position="24"/>
        <end position="417"/>
    </location>
</feature>
<dbReference type="OrthoDB" id="9799367at2"/>
<dbReference type="Gene3D" id="3.40.710.10">
    <property type="entry name" value="DD-peptidase/beta-lactamase superfamily"/>
    <property type="match status" value="1"/>
</dbReference>
<keyword evidence="3" id="KW-0645">Protease</keyword>
<feature type="signal peptide" evidence="1">
    <location>
        <begin position="1"/>
        <end position="23"/>
    </location>
</feature>
<dbReference type="PANTHER" id="PTHR46825">
    <property type="entry name" value="D-ALANYL-D-ALANINE-CARBOXYPEPTIDASE/ENDOPEPTIDASE AMPH"/>
    <property type="match status" value="1"/>
</dbReference>
<protein>
    <submittedName>
        <fullName evidence="3">D-alanyl-D-alanine carboxypeptidase</fullName>
    </submittedName>
</protein>
<dbReference type="STRING" id="1122169.Lsha_0297"/>
<keyword evidence="1" id="KW-0732">Signal</keyword>
<keyword evidence="4" id="KW-1185">Reference proteome</keyword>
<dbReference type="eggNOG" id="COG1680">
    <property type="taxonomic scope" value="Bacteria"/>
</dbReference>
<dbReference type="SUPFAM" id="SSF56601">
    <property type="entry name" value="beta-lactamase/transpeptidase-like"/>
    <property type="match status" value="1"/>
</dbReference>
<dbReference type="InterPro" id="IPR001466">
    <property type="entry name" value="Beta-lactam-related"/>
</dbReference>
<sequence length="417" mass="46951">MKINNRLCAVALTSLLSSSTLCAASPEKPALKDVLQKSAEEYYNEYSKKELFTAIAVSAFIPHGKHNEPEDTTTVVAGTMGHPPFNQLITKDDLFDIGSITKSFTALILLQLQAEGKLSLDDPLGKWLPQYEEWKEVTLRRLLNMTSGIPNYSADHEFEQKMMDDLTRVWTDEELIAHAHPERPIEYNENNPFDYSNTNYILAGLVIEKVTQDTFENQLQKRIVKDHLHHSYYPAGPGGSEVQKAIESKKLHNYFYDEDTKIMYDTFDNSLSWAGAAGAIVANTEDVVRWVQLLYHGTLLHPEHREKALAELESVVSMKTGLPIATVTAEDPSAFGLGVGYHYDEQSKQRFWTYQGSTLGFRVMYLWNPCNEVITVVALNSKGGEGKESSELGNQIAAENIKLYNSIIDLYPDLRCS</sequence>
<dbReference type="GO" id="GO:0004180">
    <property type="term" value="F:carboxypeptidase activity"/>
    <property type="evidence" value="ECO:0007669"/>
    <property type="project" value="UniProtKB-KW"/>
</dbReference>
<proteinExistence type="predicted"/>
<feature type="domain" description="Beta-lactamase-related" evidence="2">
    <location>
        <begin position="88"/>
        <end position="388"/>
    </location>
</feature>
<evidence type="ECO:0000313" key="3">
    <source>
        <dbReference type="EMBL" id="KTD64928.1"/>
    </source>
</evidence>
<organism evidence="3 4">
    <name type="scientific">Legionella shakespearei DSM 23087</name>
    <dbReference type="NCBI Taxonomy" id="1122169"/>
    <lineage>
        <taxon>Bacteria</taxon>
        <taxon>Pseudomonadati</taxon>
        <taxon>Pseudomonadota</taxon>
        <taxon>Gammaproteobacteria</taxon>
        <taxon>Legionellales</taxon>
        <taxon>Legionellaceae</taxon>
        <taxon>Legionella</taxon>
    </lineage>
</organism>
<dbReference type="Proteomes" id="UP000054600">
    <property type="component" value="Unassembled WGS sequence"/>
</dbReference>
<comment type="caution">
    <text evidence="3">The sequence shown here is derived from an EMBL/GenBank/DDBJ whole genome shotgun (WGS) entry which is preliminary data.</text>
</comment>
<accession>A0A0W0Z731</accession>
<dbReference type="AlphaFoldDB" id="A0A0W0Z731"/>